<keyword evidence="7 8" id="KW-0472">Membrane</keyword>
<reference evidence="9" key="2">
    <citation type="submission" date="2021-04" db="EMBL/GenBank/DDBJ databases">
        <authorList>
            <person name="Gilroy R."/>
        </authorList>
    </citation>
    <scope>NUCLEOTIDE SEQUENCE</scope>
    <source>
        <strain evidence="9">ChiW19-6364</strain>
    </source>
</reference>
<comment type="subcellular location">
    <subcellularLocation>
        <location evidence="1 8">Cell membrane</location>
        <topology evidence="1 8">Multi-pass membrane protein</topology>
    </subcellularLocation>
</comment>
<dbReference type="PANTHER" id="PTHR30330:SF3">
    <property type="entry name" value="TRANSCRIPTIONAL REGULATOR, LRP FAMILY"/>
    <property type="match status" value="1"/>
</dbReference>
<accession>A0A9D2RAN8</accession>
<keyword evidence="5 8" id="KW-0812">Transmembrane</keyword>
<comment type="caution">
    <text evidence="9">The sequence shown here is derived from an EMBL/GenBank/DDBJ whole genome shotgun (WGS) entry which is preliminary data.</text>
</comment>
<gene>
    <name evidence="9" type="ORF">H9913_02715</name>
</gene>
<comment type="similarity">
    <text evidence="2 8">Belongs to the alanine or glycine:cation symporter (AGCS) (TC 2.A.25) family.</text>
</comment>
<proteinExistence type="inferred from homology"/>
<dbReference type="AlphaFoldDB" id="A0A9D2RAN8"/>
<evidence type="ECO:0000256" key="5">
    <source>
        <dbReference type="ARBA" id="ARBA00022692"/>
    </source>
</evidence>
<evidence type="ECO:0000256" key="1">
    <source>
        <dbReference type="ARBA" id="ARBA00004651"/>
    </source>
</evidence>
<feature type="transmembrane region" description="Helical" evidence="8">
    <location>
        <begin position="427"/>
        <end position="444"/>
    </location>
</feature>
<keyword evidence="3 8" id="KW-0813">Transport</keyword>
<evidence type="ECO:0000313" key="9">
    <source>
        <dbReference type="EMBL" id="HJD38916.1"/>
    </source>
</evidence>
<keyword evidence="8" id="KW-0769">Symport</keyword>
<feature type="transmembrane region" description="Helical" evidence="8">
    <location>
        <begin position="72"/>
        <end position="94"/>
    </location>
</feature>
<dbReference type="Proteomes" id="UP000823850">
    <property type="component" value="Unassembled WGS sequence"/>
</dbReference>
<feature type="transmembrane region" description="Helical" evidence="8">
    <location>
        <begin position="12"/>
        <end position="30"/>
    </location>
</feature>
<evidence type="ECO:0000313" key="10">
    <source>
        <dbReference type="Proteomes" id="UP000823850"/>
    </source>
</evidence>
<evidence type="ECO:0000256" key="6">
    <source>
        <dbReference type="ARBA" id="ARBA00022989"/>
    </source>
</evidence>
<keyword evidence="6 8" id="KW-1133">Transmembrane helix</keyword>
<feature type="transmembrane region" description="Helical" evidence="8">
    <location>
        <begin position="400"/>
        <end position="421"/>
    </location>
</feature>
<protein>
    <submittedName>
        <fullName evidence="9">Sodium:alanine symporter family protein</fullName>
    </submittedName>
</protein>
<dbReference type="EMBL" id="DWUX01000050">
    <property type="protein sequence ID" value="HJD38916.1"/>
    <property type="molecule type" value="Genomic_DNA"/>
</dbReference>
<evidence type="ECO:0000256" key="7">
    <source>
        <dbReference type="ARBA" id="ARBA00023136"/>
    </source>
</evidence>
<dbReference type="GO" id="GO:0005886">
    <property type="term" value="C:plasma membrane"/>
    <property type="evidence" value="ECO:0007669"/>
    <property type="project" value="UniProtKB-SubCell"/>
</dbReference>
<reference evidence="9" key="1">
    <citation type="journal article" date="2021" name="PeerJ">
        <title>Extensive microbial diversity within the chicken gut microbiome revealed by metagenomics and culture.</title>
        <authorList>
            <person name="Gilroy R."/>
            <person name="Ravi A."/>
            <person name="Getino M."/>
            <person name="Pursley I."/>
            <person name="Horton D.L."/>
            <person name="Alikhan N.F."/>
            <person name="Baker D."/>
            <person name="Gharbi K."/>
            <person name="Hall N."/>
            <person name="Watson M."/>
            <person name="Adriaenssens E.M."/>
            <person name="Foster-Nyarko E."/>
            <person name="Jarju S."/>
            <person name="Secka A."/>
            <person name="Antonio M."/>
            <person name="Oren A."/>
            <person name="Chaudhuri R.R."/>
            <person name="La Ragione R."/>
            <person name="Hildebrand F."/>
            <person name="Pallen M.J."/>
        </authorList>
    </citation>
    <scope>NUCLEOTIDE SEQUENCE</scope>
    <source>
        <strain evidence="9">ChiW19-6364</strain>
    </source>
</reference>
<dbReference type="Gene3D" id="1.20.1740.10">
    <property type="entry name" value="Amino acid/polyamine transporter I"/>
    <property type="match status" value="1"/>
</dbReference>
<keyword evidence="4 8" id="KW-1003">Cell membrane</keyword>
<feature type="transmembrane region" description="Helical" evidence="8">
    <location>
        <begin position="215"/>
        <end position="238"/>
    </location>
</feature>
<organism evidence="9 10">
    <name type="scientific">Candidatus Blautia stercoripullorum</name>
    <dbReference type="NCBI Taxonomy" id="2838502"/>
    <lineage>
        <taxon>Bacteria</taxon>
        <taxon>Bacillati</taxon>
        <taxon>Bacillota</taxon>
        <taxon>Clostridia</taxon>
        <taxon>Lachnospirales</taxon>
        <taxon>Lachnospiraceae</taxon>
        <taxon>Blautia</taxon>
    </lineage>
</organism>
<feature type="transmembrane region" description="Helical" evidence="8">
    <location>
        <begin position="181"/>
        <end position="203"/>
    </location>
</feature>
<feature type="transmembrane region" description="Helical" evidence="8">
    <location>
        <begin position="100"/>
        <end position="120"/>
    </location>
</feature>
<dbReference type="NCBIfam" id="TIGR00835">
    <property type="entry name" value="agcS"/>
    <property type="match status" value="1"/>
</dbReference>
<dbReference type="InterPro" id="IPR001463">
    <property type="entry name" value="Na/Ala_symport"/>
</dbReference>
<feature type="transmembrane region" description="Helical" evidence="8">
    <location>
        <begin position="366"/>
        <end position="385"/>
    </location>
</feature>
<feature type="transmembrane region" description="Helical" evidence="8">
    <location>
        <begin position="149"/>
        <end position="169"/>
    </location>
</feature>
<evidence type="ECO:0000256" key="4">
    <source>
        <dbReference type="ARBA" id="ARBA00022475"/>
    </source>
</evidence>
<dbReference type="PROSITE" id="PS00873">
    <property type="entry name" value="NA_ALANINE_SYMP"/>
    <property type="match status" value="1"/>
</dbReference>
<evidence type="ECO:0000256" key="2">
    <source>
        <dbReference type="ARBA" id="ARBA00009261"/>
    </source>
</evidence>
<dbReference type="Pfam" id="PF01235">
    <property type="entry name" value="Na_Ala_symp"/>
    <property type="match status" value="1"/>
</dbReference>
<dbReference type="GO" id="GO:0005283">
    <property type="term" value="F:amino acid:sodium symporter activity"/>
    <property type="evidence" value="ECO:0007669"/>
    <property type="project" value="InterPro"/>
</dbReference>
<dbReference type="PRINTS" id="PR00175">
    <property type="entry name" value="NAALASMPORT"/>
</dbReference>
<evidence type="ECO:0000256" key="3">
    <source>
        <dbReference type="ARBA" id="ARBA00022448"/>
    </source>
</evidence>
<evidence type="ECO:0000256" key="8">
    <source>
        <dbReference type="RuleBase" id="RU363064"/>
    </source>
</evidence>
<name>A0A9D2RAN8_9FIRM</name>
<sequence>MEELIHGLQKLVWGPGMLVFFLGTGIRFTIQSDFFQIRKIHIWLGKTIGSLWKNKDVKKTGKEHAISQFQSFCTALAATLGTGNITGVATALIFGGPGAIFWMWVSAFFGMMTNYGENYLGIRYRYKDKNGRWIGGAMVYMERGLNSRFLAVLFAVCCLAASLGMGNMVQGNSMAKGLETAFSIPPFLTGTICMILVAIISAGGVKRIASLTEKLVPFMAGIYFLGALAVLAINWQAVPGAVKLIFTQAFQLKAGAGGIAGYTMGQAVRMGIARGIFSNEAGLGSSVMAHAQTDVQSPEIQGMWGILEVFIDTIVGCTVTALVILTSGVYQPELYLKQISQGIETIDGTTLTGQAFAAVIPWGEQFLAAATALFAFATIAGWSYFGEQTAAYLGKEKGAFLYRLFYVLLTLPGCILAPSLIWELSDAFNGMMALPNLIALFFLGKEVKFYSEN</sequence>
<dbReference type="PANTHER" id="PTHR30330">
    <property type="entry name" value="AGSS FAMILY TRANSPORTER, SODIUM-ALANINE"/>
    <property type="match status" value="1"/>
</dbReference>